<keyword evidence="2" id="KW-1185">Reference proteome</keyword>
<comment type="caution">
    <text evidence="1">The sequence shown here is derived from an EMBL/GenBank/DDBJ whole genome shotgun (WGS) entry which is preliminary data.</text>
</comment>
<dbReference type="PANTHER" id="PTHR45913:SF21">
    <property type="entry name" value="DUF4371 DOMAIN-CONTAINING PROTEIN"/>
    <property type="match status" value="1"/>
</dbReference>
<sequence length="345" mass="39054">MDRTFPISPLLSRCPTLSLRLPRVFSMENPQNSSNLFCGHYSLKSLISTPPLCPPVLLKFLILYLYRGMAEPMLLSSPLNTKRQNQITHSLTSLLDVTPTILDWFGLKHPKGDSYLSGKSLLPLLDFEELLKILPLKKSTQGEYIYNVFKTYAAEIGLLLKKLSAITTDGAPAMIGKSNDFVTLCKKDKCFPNFMSYHCIINQEALCAKILPFGHIIDIVTLLCNTDFFKALLEDSEDKKVDLILHAEVQWLSRGKVLSSKHIEKLSDSSWLLDLAFLADITEKLNILNLHLQGKDKELAQMMGSVKAFKAKLTLWISQMRSKSLVHFPNTKKMTNDNATNEWQF</sequence>
<accession>A0A8K0JZQ6</accession>
<dbReference type="SUPFAM" id="SSF53649">
    <property type="entry name" value="Alkaline phosphatase-like"/>
    <property type="match status" value="1"/>
</dbReference>
<organism evidence="1 2">
    <name type="scientific">Ladona fulva</name>
    <name type="common">Scarce chaser dragonfly</name>
    <name type="synonym">Libellula fulva</name>
    <dbReference type="NCBI Taxonomy" id="123851"/>
    <lineage>
        <taxon>Eukaryota</taxon>
        <taxon>Metazoa</taxon>
        <taxon>Ecdysozoa</taxon>
        <taxon>Arthropoda</taxon>
        <taxon>Hexapoda</taxon>
        <taxon>Insecta</taxon>
        <taxon>Pterygota</taxon>
        <taxon>Palaeoptera</taxon>
        <taxon>Odonata</taxon>
        <taxon>Epiprocta</taxon>
        <taxon>Anisoptera</taxon>
        <taxon>Libelluloidea</taxon>
        <taxon>Libellulidae</taxon>
        <taxon>Ladona</taxon>
    </lineage>
</organism>
<reference evidence="1" key="2">
    <citation type="submission" date="2017-10" db="EMBL/GenBank/DDBJ databases">
        <title>Ladona fulva Genome sequencing and assembly.</title>
        <authorList>
            <person name="Murali S."/>
            <person name="Richards S."/>
            <person name="Bandaranaike D."/>
            <person name="Bellair M."/>
            <person name="Blankenburg K."/>
            <person name="Chao H."/>
            <person name="Dinh H."/>
            <person name="Doddapaneni H."/>
            <person name="Dugan-Rocha S."/>
            <person name="Elkadiri S."/>
            <person name="Gnanaolivu R."/>
            <person name="Hernandez B."/>
            <person name="Skinner E."/>
            <person name="Javaid M."/>
            <person name="Lee S."/>
            <person name="Li M."/>
            <person name="Ming W."/>
            <person name="Munidasa M."/>
            <person name="Muniz J."/>
            <person name="Nguyen L."/>
            <person name="Hughes D."/>
            <person name="Osuji N."/>
            <person name="Pu L.-L."/>
            <person name="Puazo M."/>
            <person name="Qu C."/>
            <person name="Quiroz J."/>
            <person name="Raj R."/>
            <person name="Weissenberger G."/>
            <person name="Xin Y."/>
            <person name="Zou X."/>
            <person name="Han Y."/>
            <person name="Worley K."/>
            <person name="Muzny D."/>
            <person name="Gibbs R."/>
        </authorList>
    </citation>
    <scope>NUCLEOTIDE SEQUENCE</scope>
    <source>
        <strain evidence="1">Sampled in the wild</strain>
    </source>
</reference>
<dbReference type="PANTHER" id="PTHR45913">
    <property type="entry name" value="EPM2A-INTERACTING PROTEIN 1"/>
    <property type="match status" value="1"/>
</dbReference>
<dbReference type="EMBL" id="KZ308216">
    <property type="protein sequence ID" value="KAG8224907.1"/>
    <property type="molecule type" value="Genomic_DNA"/>
</dbReference>
<evidence type="ECO:0000313" key="1">
    <source>
        <dbReference type="EMBL" id="KAG8224907.1"/>
    </source>
</evidence>
<evidence type="ECO:0000313" key="2">
    <source>
        <dbReference type="Proteomes" id="UP000792457"/>
    </source>
</evidence>
<dbReference type="InterPro" id="IPR017850">
    <property type="entry name" value="Alkaline_phosphatase_core_sf"/>
</dbReference>
<name>A0A8K0JZQ6_LADFU</name>
<dbReference type="Proteomes" id="UP000792457">
    <property type="component" value="Unassembled WGS sequence"/>
</dbReference>
<dbReference type="AlphaFoldDB" id="A0A8K0JZQ6"/>
<dbReference type="Gene3D" id="3.40.720.10">
    <property type="entry name" value="Alkaline Phosphatase, subunit A"/>
    <property type="match status" value="1"/>
</dbReference>
<proteinExistence type="predicted"/>
<dbReference type="OrthoDB" id="1101576at2759"/>
<reference evidence="1" key="1">
    <citation type="submission" date="2013-04" db="EMBL/GenBank/DDBJ databases">
        <authorList>
            <person name="Qu J."/>
            <person name="Murali S.C."/>
            <person name="Bandaranaike D."/>
            <person name="Bellair M."/>
            <person name="Blankenburg K."/>
            <person name="Chao H."/>
            <person name="Dinh H."/>
            <person name="Doddapaneni H."/>
            <person name="Downs B."/>
            <person name="Dugan-Rocha S."/>
            <person name="Elkadiri S."/>
            <person name="Gnanaolivu R.D."/>
            <person name="Hernandez B."/>
            <person name="Javaid M."/>
            <person name="Jayaseelan J.C."/>
            <person name="Lee S."/>
            <person name="Li M."/>
            <person name="Ming W."/>
            <person name="Munidasa M."/>
            <person name="Muniz J."/>
            <person name="Nguyen L."/>
            <person name="Ongeri F."/>
            <person name="Osuji N."/>
            <person name="Pu L.-L."/>
            <person name="Puazo M."/>
            <person name="Qu C."/>
            <person name="Quiroz J."/>
            <person name="Raj R."/>
            <person name="Weissenberger G."/>
            <person name="Xin Y."/>
            <person name="Zou X."/>
            <person name="Han Y."/>
            <person name="Richards S."/>
            <person name="Worley K."/>
            <person name="Muzny D."/>
            <person name="Gibbs R."/>
        </authorList>
    </citation>
    <scope>NUCLEOTIDE SEQUENCE</scope>
    <source>
        <strain evidence="1">Sampled in the wild</strain>
    </source>
</reference>
<gene>
    <name evidence="1" type="ORF">J437_LFUL006265</name>
</gene>
<protein>
    <submittedName>
        <fullName evidence="1">Uncharacterized protein</fullName>
    </submittedName>
</protein>